<gene>
    <name evidence="1" type="ORF">OHU69_11695</name>
</gene>
<dbReference type="AlphaFoldDB" id="A0AAU1U3U5"/>
<evidence type="ECO:0000313" key="1">
    <source>
        <dbReference type="EMBL" id="WTS11647.1"/>
    </source>
</evidence>
<accession>A0AAU1U3U5</accession>
<organism evidence="1">
    <name type="scientific">Streptomyces sp. NBC_00119</name>
    <dbReference type="NCBI Taxonomy" id="2975659"/>
    <lineage>
        <taxon>Bacteria</taxon>
        <taxon>Bacillati</taxon>
        <taxon>Actinomycetota</taxon>
        <taxon>Actinomycetes</taxon>
        <taxon>Kitasatosporales</taxon>
        <taxon>Streptomycetaceae</taxon>
        <taxon>Streptomyces</taxon>
    </lineage>
</organism>
<name>A0AAU1U3U5_9ACTN</name>
<reference evidence="1" key="1">
    <citation type="submission" date="2022-10" db="EMBL/GenBank/DDBJ databases">
        <title>The complete genomes of actinobacterial strains from the NBC collection.</title>
        <authorList>
            <person name="Joergensen T.S."/>
            <person name="Alvarez Arevalo M."/>
            <person name="Sterndorff E.B."/>
            <person name="Faurdal D."/>
            <person name="Vuksanovic O."/>
            <person name="Mourched A.-S."/>
            <person name="Charusanti P."/>
            <person name="Shaw S."/>
            <person name="Blin K."/>
            <person name="Weber T."/>
        </authorList>
    </citation>
    <scope>NUCLEOTIDE SEQUENCE</scope>
    <source>
        <strain evidence="1">NBC_00119</strain>
    </source>
</reference>
<proteinExistence type="predicted"/>
<sequence length="166" mass="17927">MPISTPSTPRVPTPGLIASLSVRPWIDHTTDGTRFAPVLITHPPARRDADTAAAISQRMLSVARALGAKPPRATLPNVGARVAVHNRVVLVRLDDSEHMLMMRAGRWAQVIVELGQVLLTVGLDPLSPGACGADVDEYIECSRKADRLYFAIADVAESPRYMQATP</sequence>
<dbReference type="EMBL" id="CP108195">
    <property type="protein sequence ID" value="WTS11647.1"/>
    <property type="molecule type" value="Genomic_DNA"/>
</dbReference>
<protein>
    <submittedName>
        <fullName evidence="1">Uncharacterized protein</fullName>
    </submittedName>
</protein>